<dbReference type="SUPFAM" id="SSF52058">
    <property type="entry name" value="L domain-like"/>
    <property type="match status" value="1"/>
</dbReference>
<gene>
    <name evidence="8" type="ORF">DCAF_LOCUS1467</name>
</gene>
<dbReference type="FunFam" id="1.10.8.430:FF:000003">
    <property type="entry name" value="Probable disease resistance protein At5g66910"/>
    <property type="match status" value="1"/>
</dbReference>
<organism evidence="8 9">
    <name type="scientific">Dovyalis caffra</name>
    <dbReference type="NCBI Taxonomy" id="77055"/>
    <lineage>
        <taxon>Eukaryota</taxon>
        <taxon>Viridiplantae</taxon>
        <taxon>Streptophyta</taxon>
        <taxon>Embryophyta</taxon>
        <taxon>Tracheophyta</taxon>
        <taxon>Spermatophyta</taxon>
        <taxon>Magnoliopsida</taxon>
        <taxon>eudicotyledons</taxon>
        <taxon>Gunneridae</taxon>
        <taxon>Pentapetalae</taxon>
        <taxon>rosids</taxon>
        <taxon>fabids</taxon>
        <taxon>Malpighiales</taxon>
        <taxon>Salicaceae</taxon>
        <taxon>Flacourtieae</taxon>
        <taxon>Dovyalis</taxon>
    </lineage>
</organism>
<dbReference type="InterPro" id="IPR044974">
    <property type="entry name" value="Disease_R_plants"/>
</dbReference>
<evidence type="ECO:0000256" key="3">
    <source>
        <dbReference type="ARBA" id="ARBA00022821"/>
    </source>
</evidence>
<dbReference type="InterPro" id="IPR036388">
    <property type="entry name" value="WH-like_DNA-bd_sf"/>
</dbReference>
<dbReference type="Gene3D" id="1.10.10.10">
    <property type="entry name" value="Winged helix-like DNA-binding domain superfamily/Winged helix DNA-binding domain"/>
    <property type="match status" value="1"/>
</dbReference>
<accession>A0AAV1QQ21</accession>
<dbReference type="FunFam" id="1.10.10.10:FF:000322">
    <property type="entry name" value="Probable disease resistance protein At1g63360"/>
    <property type="match status" value="1"/>
</dbReference>
<feature type="domain" description="Disease resistance R13L4/SHOC-2-like LRR" evidence="7">
    <location>
        <begin position="573"/>
        <end position="871"/>
    </location>
</feature>
<dbReference type="Gene3D" id="3.40.50.300">
    <property type="entry name" value="P-loop containing nucleotide triphosphate hydrolases"/>
    <property type="match status" value="1"/>
</dbReference>
<evidence type="ECO:0000313" key="9">
    <source>
        <dbReference type="Proteomes" id="UP001314170"/>
    </source>
</evidence>
<dbReference type="InterPro" id="IPR041118">
    <property type="entry name" value="Rx_N"/>
</dbReference>
<dbReference type="Gene3D" id="3.80.10.10">
    <property type="entry name" value="Ribonuclease Inhibitor"/>
    <property type="match status" value="1"/>
</dbReference>
<dbReference type="EMBL" id="CAWUPB010000175">
    <property type="protein sequence ID" value="CAK7323837.1"/>
    <property type="molecule type" value="Genomic_DNA"/>
</dbReference>
<dbReference type="GO" id="GO:0043531">
    <property type="term" value="F:ADP binding"/>
    <property type="evidence" value="ECO:0007669"/>
    <property type="project" value="InterPro"/>
</dbReference>
<dbReference type="InterPro" id="IPR038005">
    <property type="entry name" value="RX-like_CC"/>
</dbReference>
<reference evidence="8 9" key="1">
    <citation type="submission" date="2024-01" db="EMBL/GenBank/DDBJ databases">
        <authorList>
            <person name="Waweru B."/>
        </authorList>
    </citation>
    <scope>NUCLEOTIDE SEQUENCE [LARGE SCALE GENOMIC DNA]</scope>
</reference>
<proteinExistence type="predicted"/>
<comment type="caution">
    <text evidence="8">The sequence shown here is derived from an EMBL/GenBank/DDBJ whole genome shotgun (WGS) entry which is preliminary data.</text>
</comment>
<feature type="domain" description="NB-ARC" evidence="4">
    <location>
        <begin position="176"/>
        <end position="351"/>
    </location>
</feature>
<name>A0AAV1QQ21_9ROSI</name>
<dbReference type="Pfam" id="PF23598">
    <property type="entry name" value="LRR_14"/>
    <property type="match status" value="1"/>
</dbReference>
<dbReference type="InterPro" id="IPR055414">
    <property type="entry name" value="LRR_R13L4/SHOC2-like"/>
</dbReference>
<sequence length="935" mass="107002">MAESAVSFAINKLDALLIQEVKLLKGIRKGVEDIKDDLEAIRAFLKDADSKAEREGINEGVKVWVKQAREVAYHIEDIIDEYMLRVAQHHGQRGFRGFLQSIASSVMKLKARHEIAMEIQDVRKALQKIKERRESFQFNSSEQGASSSARRAILHDPRMGSLFIEEGELVGIESSRDKLTSYMVDGASQRTIISLVGMGGVGKTTLAKKVYDNLRVKDHFRCHAWVTVSQSYDKKELLKSILRKLCEAKKDCCPENIVTMDESSLIGKLRNYLRLERYFIVFDDVWEIGFWEDVEHALLDNKKGSRILITTRNEGAADFCRRYSSVHAHLLEPLGQQDSWELFCKKTFMHDFEGRCPKDLEELSRDIVGRCGGLPLAIVAIGGLLASKEKVVLEWEKLFNNLGSTLRSDPHLENVTKILSLSFGDLPYHLKSCFLYLGMFSEDFSIGRGRVIRLWVAEGFVQEKQGMTLEEVAEEYLIELVHRSLVQVDIVHPEGTLLTFRVHDLVREVILSKSEELSLCHVSSNCSRMESIARHLSISKRGNGNKKSDTKSQTRSIMILDGTELQKPIIDWIFEKCKLLTTLDFECCPISYIPKELGNLLHLKYFNLRKTKVSKLPKSIGKLQNLEFLDVRDSSVEELPVEINRFSKLRYLLSSHALKIHGSIRYLEFLQTLHRIRLDDDQGVRLINELGKLKQLRKLGIRSLKSEYGRDLCTVLESMTQLQSLRVYTINEDEILEVQSMSAPPSHLQTLTLGGHLERFPDWVSKLQNLVQLILWYSRLKDDPIKVIQALPNLKVLGLVSGYSGEKIHFKGGFQKLKLLGLAGLNELKTMTIDKGAMPFVETLQIGPSSQLKEVPSGIQHLKHLKELYFAGMSNEFTQRLSREEGEDYWKVKHVPFLLYDGTYDPDDQTSYAARLKRHLRWYALFIFRNVKLSE</sequence>
<evidence type="ECO:0000259" key="5">
    <source>
        <dbReference type="Pfam" id="PF18052"/>
    </source>
</evidence>
<feature type="domain" description="Disease resistance N-terminal" evidence="5">
    <location>
        <begin position="5"/>
        <end position="95"/>
    </location>
</feature>
<evidence type="ECO:0008006" key="10">
    <source>
        <dbReference type="Google" id="ProtNLM"/>
    </source>
</evidence>
<protein>
    <recommendedName>
        <fullName evidence="10">Disease resistance protein RPM1-like</fullName>
    </recommendedName>
</protein>
<dbReference type="GO" id="GO:0098542">
    <property type="term" value="P:defense response to other organism"/>
    <property type="evidence" value="ECO:0007669"/>
    <property type="project" value="TreeGrafter"/>
</dbReference>
<evidence type="ECO:0000259" key="6">
    <source>
        <dbReference type="Pfam" id="PF23559"/>
    </source>
</evidence>
<keyword evidence="9" id="KW-1185">Reference proteome</keyword>
<evidence type="ECO:0000313" key="8">
    <source>
        <dbReference type="EMBL" id="CAK7323837.1"/>
    </source>
</evidence>
<dbReference type="Gene3D" id="1.20.5.4130">
    <property type="match status" value="1"/>
</dbReference>
<dbReference type="InterPro" id="IPR042197">
    <property type="entry name" value="Apaf_helical"/>
</dbReference>
<keyword evidence="2" id="KW-0547">Nucleotide-binding</keyword>
<evidence type="ECO:0000256" key="2">
    <source>
        <dbReference type="ARBA" id="ARBA00022741"/>
    </source>
</evidence>
<dbReference type="FunFam" id="3.40.50.300:FF:001091">
    <property type="entry name" value="Probable disease resistance protein At1g61300"/>
    <property type="match status" value="1"/>
</dbReference>
<dbReference type="PANTHER" id="PTHR23155">
    <property type="entry name" value="DISEASE RESISTANCE PROTEIN RP"/>
    <property type="match status" value="1"/>
</dbReference>
<dbReference type="Gene3D" id="1.10.8.430">
    <property type="entry name" value="Helical domain of apoptotic protease-activating factors"/>
    <property type="match status" value="1"/>
</dbReference>
<dbReference type="PRINTS" id="PR00364">
    <property type="entry name" value="DISEASERSIST"/>
</dbReference>
<evidence type="ECO:0000259" key="7">
    <source>
        <dbReference type="Pfam" id="PF23598"/>
    </source>
</evidence>
<dbReference type="CDD" id="cd14798">
    <property type="entry name" value="RX-CC_like"/>
    <property type="match status" value="1"/>
</dbReference>
<dbReference type="Proteomes" id="UP001314170">
    <property type="component" value="Unassembled WGS sequence"/>
</dbReference>
<dbReference type="SUPFAM" id="SSF52540">
    <property type="entry name" value="P-loop containing nucleoside triphosphate hydrolases"/>
    <property type="match status" value="1"/>
</dbReference>
<dbReference type="InterPro" id="IPR002182">
    <property type="entry name" value="NB-ARC"/>
</dbReference>
<evidence type="ECO:0000256" key="1">
    <source>
        <dbReference type="ARBA" id="ARBA00022737"/>
    </source>
</evidence>
<dbReference type="PANTHER" id="PTHR23155:SF1205">
    <property type="entry name" value="DISEASE RESISTANCE PROTEIN RPM1"/>
    <property type="match status" value="1"/>
</dbReference>
<dbReference type="Pfam" id="PF00931">
    <property type="entry name" value="NB-ARC"/>
    <property type="match status" value="1"/>
</dbReference>
<evidence type="ECO:0000259" key="4">
    <source>
        <dbReference type="Pfam" id="PF00931"/>
    </source>
</evidence>
<keyword evidence="1" id="KW-0677">Repeat</keyword>
<dbReference type="InterPro" id="IPR032675">
    <property type="entry name" value="LRR_dom_sf"/>
</dbReference>
<keyword evidence="3" id="KW-0611">Plant defense</keyword>
<dbReference type="InterPro" id="IPR027417">
    <property type="entry name" value="P-loop_NTPase"/>
</dbReference>
<dbReference type="AlphaFoldDB" id="A0AAV1QQ21"/>
<dbReference type="Pfam" id="PF18052">
    <property type="entry name" value="Rx_N"/>
    <property type="match status" value="1"/>
</dbReference>
<feature type="domain" description="Disease resistance protein winged helix" evidence="6">
    <location>
        <begin position="439"/>
        <end position="510"/>
    </location>
</feature>
<dbReference type="Pfam" id="PF23559">
    <property type="entry name" value="WHD_DRP"/>
    <property type="match status" value="1"/>
</dbReference>
<dbReference type="InterPro" id="IPR058922">
    <property type="entry name" value="WHD_DRP"/>
</dbReference>